<evidence type="ECO:0000313" key="4">
    <source>
        <dbReference type="Proteomes" id="UP001165065"/>
    </source>
</evidence>
<feature type="chain" id="PRO_5040850226" description="FAD/NAD(P)-binding domain-containing protein" evidence="2">
    <location>
        <begin position="24"/>
        <end position="507"/>
    </location>
</feature>
<gene>
    <name evidence="3" type="ORF">TrCOL_g3012</name>
</gene>
<accession>A0A9W7GGF0</accession>
<evidence type="ECO:0000256" key="2">
    <source>
        <dbReference type="SAM" id="SignalP"/>
    </source>
</evidence>
<feature type="region of interest" description="Disordered" evidence="1">
    <location>
        <begin position="72"/>
        <end position="103"/>
    </location>
</feature>
<feature type="signal peptide" evidence="2">
    <location>
        <begin position="1"/>
        <end position="23"/>
    </location>
</feature>
<name>A0A9W7GGF0_9STRA</name>
<dbReference type="EMBL" id="BRYA01000250">
    <property type="protein sequence ID" value="GMI45496.1"/>
    <property type="molecule type" value="Genomic_DNA"/>
</dbReference>
<proteinExistence type="predicted"/>
<sequence length="507" mass="54916">MEVMPWLGLLVILAFGLLEPSAGDEECGISHASMVELQNVLSLATPVSAYKDLDLMREVYLEAKRGGREVHPEDFKGLRDYGEGGPEEGRRLEEGGPEEGRSLEERASTLLNKLLAASVGGNPPTTIYDKVVVVGAGPVGLVHATQAALLGNTVEVFEKRGRHATRDVWFDVASPTVNKLSQNHDSLGFLVKLGMSEFLGLNETRHENVDGRGGSIWTLPLTGITRFLSIVLAILGVPITYDHPINTIDPDPSILTCIADGASSQIAHSLGIPYVPPPSVVLEGIDFGYPSPHNTLIVTLSPTNATCPELRNGRDGKVIDPYFPGFVLNHLGVTSIFKRFFHDHCSMQIFFDTNGARASHEDVVSEALELLLVEPQGAAAVVTGMNAFSVLPRRLETVGARNFIFVGDASISAHYRLGIGINHGILMAEKYKGVLTGEMSASRYNELAYHDNAAAEMSMAKFIKLESQCNYVLFQDEIFERVGEGYVEVTPTTAFDHCPPTAPPPIA</sequence>
<dbReference type="Gene3D" id="3.50.50.60">
    <property type="entry name" value="FAD/NAD(P)-binding domain"/>
    <property type="match status" value="1"/>
</dbReference>
<reference evidence="4" key="1">
    <citation type="journal article" date="2023" name="Commun. Biol.">
        <title>Genome analysis of Parmales, the sister group of diatoms, reveals the evolutionary specialization of diatoms from phago-mixotrophs to photoautotrophs.</title>
        <authorList>
            <person name="Ban H."/>
            <person name="Sato S."/>
            <person name="Yoshikawa S."/>
            <person name="Yamada K."/>
            <person name="Nakamura Y."/>
            <person name="Ichinomiya M."/>
            <person name="Sato N."/>
            <person name="Blanc-Mathieu R."/>
            <person name="Endo H."/>
            <person name="Kuwata A."/>
            <person name="Ogata H."/>
        </authorList>
    </citation>
    <scope>NUCLEOTIDE SEQUENCE [LARGE SCALE GENOMIC DNA]</scope>
</reference>
<dbReference type="Gene3D" id="3.30.70.2450">
    <property type="match status" value="1"/>
</dbReference>
<organism evidence="3 4">
    <name type="scientific">Triparma columacea</name>
    <dbReference type="NCBI Taxonomy" id="722753"/>
    <lineage>
        <taxon>Eukaryota</taxon>
        <taxon>Sar</taxon>
        <taxon>Stramenopiles</taxon>
        <taxon>Ochrophyta</taxon>
        <taxon>Bolidophyceae</taxon>
        <taxon>Parmales</taxon>
        <taxon>Triparmaceae</taxon>
        <taxon>Triparma</taxon>
    </lineage>
</organism>
<evidence type="ECO:0000256" key="1">
    <source>
        <dbReference type="SAM" id="MobiDB-lite"/>
    </source>
</evidence>
<evidence type="ECO:0008006" key="5">
    <source>
        <dbReference type="Google" id="ProtNLM"/>
    </source>
</evidence>
<protein>
    <recommendedName>
        <fullName evidence="5">FAD/NAD(P)-binding domain-containing protein</fullName>
    </recommendedName>
</protein>
<evidence type="ECO:0000313" key="3">
    <source>
        <dbReference type="EMBL" id="GMI45496.1"/>
    </source>
</evidence>
<dbReference type="AlphaFoldDB" id="A0A9W7GGF0"/>
<dbReference type="Proteomes" id="UP001165065">
    <property type="component" value="Unassembled WGS sequence"/>
</dbReference>
<keyword evidence="4" id="KW-1185">Reference proteome</keyword>
<dbReference type="SUPFAM" id="SSF51905">
    <property type="entry name" value="FAD/NAD(P)-binding domain"/>
    <property type="match status" value="1"/>
</dbReference>
<dbReference type="OrthoDB" id="20799at2759"/>
<comment type="caution">
    <text evidence="3">The sequence shown here is derived from an EMBL/GenBank/DDBJ whole genome shotgun (WGS) entry which is preliminary data.</text>
</comment>
<keyword evidence="2" id="KW-0732">Signal</keyword>
<dbReference type="InterPro" id="IPR036188">
    <property type="entry name" value="FAD/NAD-bd_sf"/>
</dbReference>